<organism evidence="7 8">
    <name type="scientific">Cylindrotheca closterium</name>
    <dbReference type="NCBI Taxonomy" id="2856"/>
    <lineage>
        <taxon>Eukaryota</taxon>
        <taxon>Sar</taxon>
        <taxon>Stramenopiles</taxon>
        <taxon>Ochrophyta</taxon>
        <taxon>Bacillariophyta</taxon>
        <taxon>Bacillariophyceae</taxon>
        <taxon>Bacillariophycidae</taxon>
        <taxon>Bacillariales</taxon>
        <taxon>Bacillariaceae</taxon>
        <taxon>Cylindrotheca</taxon>
    </lineage>
</organism>
<dbReference type="GO" id="GO:0005739">
    <property type="term" value="C:mitochondrion"/>
    <property type="evidence" value="ECO:0007669"/>
    <property type="project" value="TreeGrafter"/>
</dbReference>
<feature type="chain" id="PRO_5042264123" description="DNL-type domain-containing protein" evidence="5">
    <location>
        <begin position="23"/>
        <end position="199"/>
    </location>
</feature>
<dbReference type="InterPro" id="IPR024158">
    <property type="entry name" value="Mt_import_TIM15"/>
</dbReference>
<dbReference type="GO" id="GO:0051087">
    <property type="term" value="F:protein-folding chaperone binding"/>
    <property type="evidence" value="ECO:0007669"/>
    <property type="project" value="TreeGrafter"/>
</dbReference>
<dbReference type="GO" id="GO:0050821">
    <property type="term" value="P:protein stabilization"/>
    <property type="evidence" value="ECO:0007669"/>
    <property type="project" value="TreeGrafter"/>
</dbReference>
<evidence type="ECO:0000256" key="4">
    <source>
        <dbReference type="PROSITE-ProRule" id="PRU00834"/>
    </source>
</evidence>
<keyword evidence="5" id="KW-0732">Signal</keyword>
<dbReference type="EMBL" id="CAKOGP040002424">
    <property type="protein sequence ID" value="CAJ1969380.1"/>
    <property type="molecule type" value="Genomic_DNA"/>
</dbReference>
<feature type="signal peptide" evidence="5">
    <location>
        <begin position="1"/>
        <end position="22"/>
    </location>
</feature>
<dbReference type="PROSITE" id="PS51501">
    <property type="entry name" value="ZF_DNL"/>
    <property type="match status" value="1"/>
</dbReference>
<comment type="caution">
    <text evidence="7">The sequence shown here is derived from an EMBL/GenBank/DDBJ whole genome shotgun (WGS) entry which is preliminary data.</text>
</comment>
<dbReference type="GO" id="GO:0030150">
    <property type="term" value="P:protein import into mitochondrial matrix"/>
    <property type="evidence" value="ECO:0007669"/>
    <property type="project" value="TreeGrafter"/>
</dbReference>
<evidence type="ECO:0000313" key="8">
    <source>
        <dbReference type="Proteomes" id="UP001295423"/>
    </source>
</evidence>
<keyword evidence="1" id="KW-0479">Metal-binding</keyword>
<dbReference type="AlphaFoldDB" id="A0AAD2GCC3"/>
<dbReference type="PANTHER" id="PTHR20922:SF13">
    <property type="entry name" value="DNL-TYPE ZINC FINGER PROTEIN"/>
    <property type="match status" value="1"/>
</dbReference>
<dbReference type="PANTHER" id="PTHR20922">
    <property type="entry name" value="DNL-TYPE ZINC FINGER PROTEIN"/>
    <property type="match status" value="1"/>
</dbReference>
<dbReference type="InterPro" id="IPR007853">
    <property type="entry name" value="Znf_DNL-typ"/>
</dbReference>
<sequence length="199" mass="21758">MTLLRSMLAIALVSFLFVQANSFATLPSLTTKIQRKCLGYGCHQFPPLKQSSDDHEEIESKIPQLPAIGTSSLHQGGSSTVQAEPQGNSHEPLNDVAFVSPKFQLQYTCKVCNTRNHHLVSRIAYTEGVVITTCKGCKSKHMIADNLGSGCLDGDANIEAYFKARGMEDITRVTEEVFELEKVLNMDALVGDDGNPVLE</sequence>
<dbReference type="Pfam" id="PF05180">
    <property type="entry name" value="zf-DNL"/>
    <property type="match status" value="1"/>
</dbReference>
<name>A0AAD2GCC3_9STRA</name>
<dbReference type="GO" id="GO:0006457">
    <property type="term" value="P:protein folding"/>
    <property type="evidence" value="ECO:0007669"/>
    <property type="project" value="TreeGrafter"/>
</dbReference>
<dbReference type="GO" id="GO:0008270">
    <property type="term" value="F:zinc ion binding"/>
    <property type="evidence" value="ECO:0007669"/>
    <property type="project" value="UniProtKB-KW"/>
</dbReference>
<evidence type="ECO:0000256" key="3">
    <source>
        <dbReference type="ARBA" id="ARBA00022833"/>
    </source>
</evidence>
<keyword evidence="8" id="KW-1185">Reference proteome</keyword>
<evidence type="ECO:0000256" key="5">
    <source>
        <dbReference type="SAM" id="SignalP"/>
    </source>
</evidence>
<evidence type="ECO:0000256" key="2">
    <source>
        <dbReference type="ARBA" id="ARBA00022771"/>
    </source>
</evidence>
<gene>
    <name evidence="7" type="ORF">CYCCA115_LOCUS23677</name>
</gene>
<reference evidence="7" key="1">
    <citation type="submission" date="2023-08" db="EMBL/GenBank/DDBJ databases">
        <authorList>
            <person name="Audoor S."/>
            <person name="Bilcke G."/>
        </authorList>
    </citation>
    <scope>NUCLEOTIDE SEQUENCE</scope>
</reference>
<evidence type="ECO:0000256" key="1">
    <source>
        <dbReference type="ARBA" id="ARBA00022723"/>
    </source>
</evidence>
<evidence type="ECO:0000259" key="6">
    <source>
        <dbReference type="PROSITE" id="PS51501"/>
    </source>
</evidence>
<accession>A0AAD2GCC3</accession>
<feature type="domain" description="DNL-type" evidence="6">
    <location>
        <begin position="98"/>
        <end position="195"/>
    </location>
</feature>
<evidence type="ECO:0000313" key="7">
    <source>
        <dbReference type="EMBL" id="CAJ1969380.1"/>
    </source>
</evidence>
<keyword evidence="2 4" id="KW-0863">Zinc-finger</keyword>
<keyword evidence="3" id="KW-0862">Zinc</keyword>
<protein>
    <recommendedName>
        <fullName evidence="6">DNL-type domain-containing protein</fullName>
    </recommendedName>
</protein>
<dbReference type="Proteomes" id="UP001295423">
    <property type="component" value="Unassembled WGS sequence"/>
</dbReference>
<proteinExistence type="predicted"/>